<reference evidence="1" key="2">
    <citation type="journal article" date="2015" name="Fish Shellfish Immunol.">
        <title>Early steps in the European eel (Anguilla anguilla)-Vibrio vulnificus interaction in the gills: Role of the RtxA13 toxin.</title>
        <authorList>
            <person name="Callol A."/>
            <person name="Pajuelo D."/>
            <person name="Ebbesson L."/>
            <person name="Teles M."/>
            <person name="MacKenzie S."/>
            <person name="Amaro C."/>
        </authorList>
    </citation>
    <scope>NUCLEOTIDE SEQUENCE</scope>
</reference>
<evidence type="ECO:0000313" key="1">
    <source>
        <dbReference type="EMBL" id="JAI02940.1"/>
    </source>
</evidence>
<sequence length="63" mass="7645">MHFACCSDQKNTLARIFFFFIKRAHIFKKILWHKAIVFRHGCDCKILKNYLYSEGYRSSCYFV</sequence>
<accession>A0A0E9XJV9</accession>
<dbReference type="AlphaFoldDB" id="A0A0E9XJV9"/>
<name>A0A0E9XJV9_ANGAN</name>
<proteinExistence type="predicted"/>
<protein>
    <submittedName>
        <fullName evidence="1">Uncharacterized protein</fullName>
    </submittedName>
</protein>
<dbReference type="EMBL" id="GBXM01005638">
    <property type="protein sequence ID" value="JAI02940.1"/>
    <property type="molecule type" value="Transcribed_RNA"/>
</dbReference>
<reference evidence="1" key="1">
    <citation type="submission" date="2014-11" db="EMBL/GenBank/DDBJ databases">
        <authorList>
            <person name="Amaro Gonzalez C."/>
        </authorList>
    </citation>
    <scope>NUCLEOTIDE SEQUENCE</scope>
</reference>
<organism evidence="1">
    <name type="scientific">Anguilla anguilla</name>
    <name type="common">European freshwater eel</name>
    <name type="synonym">Muraena anguilla</name>
    <dbReference type="NCBI Taxonomy" id="7936"/>
    <lineage>
        <taxon>Eukaryota</taxon>
        <taxon>Metazoa</taxon>
        <taxon>Chordata</taxon>
        <taxon>Craniata</taxon>
        <taxon>Vertebrata</taxon>
        <taxon>Euteleostomi</taxon>
        <taxon>Actinopterygii</taxon>
        <taxon>Neopterygii</taxon>
        <taxon>Teleostei</taxon>
        <taxon>Anguilliformes</taxon>
        <taxon>Anguillidae</taxon>
        <taxon>Anguilla</taxon>
    </lineage>
</organism>